<sequence>MKLLGHHVNQHETRTQVYGAPEKGRFYWPRKTMGKWCVGWGTKLSPLHIGSLSKDYMVLHLRRRFSS</sequence>
<evidence type="ECO:0000313" key="2">
    <source>
        <dbReference type="Proteomes" id="UP000235965"/>
    </source>
</evidence>
<keyword evidence="2" id="KW-1185">Reference proteome</keyword>
<evidence type="ECO:0000313" key="1">
    <source>
        <dbReference type="EMBL" id="PNF17503.1"/>
    </source>
</evidence>
<dbReference type="InParanoid" id="A0A2J7PME2"/>
<dbReference type="EMBL" id="NEVH01024022">
    <property type="protein sequence ID" value="PNF17503.1"/>
    <property type="molecule type" value="Genomic_DNA"/>
</dbReference>
<comment type="caution">
    <text evidence="1">The sequence shown here is derived from an EMBL/GenBank/DDBJ whole genome shotgun (WGS) entry which is preliminary data.</text>
</comment>
<reference evidence="1 2" key="1">
    <citation type="submission" date="2017-12" db="EMBL/GenBank/DDBJ databases">
        <title>Hemimetabolous genomes reveal molecular basis of termite eusociality.</title>
        <authorList>
            <person name="Harrison M.C."/>
            <person name="Jongepier E."/>
            <person name="Robertson H.M."/>
            <person name="Arning N."/>
            <person name="Bitard-Feildel T."/>
            <person name="Chao H."/>
            <person name="Childers C.P."/>
            <person name="Dinh H."/>
            <person name="Doddapaneni H."/>
            <person name="Dugan S."/>
            <person name="Gowin J."/>
            <person name="Greiner C."/>
            <person name="Han Y."/>
            <person name="Hu H."/>
            <person name="Hughes D.S.T."/>
            <person name="Huylmans A.-K."/>
            <person name="Kemena C."/>
            <person name="Kremer L.P.M."/>
            <person name="Lee S.L."/>
            <person name="Lopez-Ezquerra A."/>
            <person name="Mallet L."/>
            <person name="Monroy-Kuhn J.M."/>
            <person name="Moser A."/>
            <person name="Murali S.C."/>
            <person name="Muzny D.M."/>
            <person name="Otani S."/>
            <person name="Piulachs M.-D."/>
            <person name="Poelchau M."/>
            <person name="Qu J."/>
            <person name="Schaub F."/>
            <person name="Wada-Katsumata A."/>
            <person name="Worley K.C."/>
            <person name="Xie Q."/>
            <person name="Ylla G."/>
            <person name="Poulsen M."/>
            <person name="Gibbs R.A."/>
            <person name="Schal C."/>
            <person name="Richards S."/>
            <person name="Belles X."/>
            <person name="Korb J."/>
            <person name="Bornberg-Bauer E."/>
        </authorList>
    </citation>
    <scope>NUCLEOTIDE SEQUENCE [LARGE SCALE GENOMIC DNA]</scope>
    <source>
        <tissue evidence="1">Whole body</tissue>
    </source>
</reference>
<accession>A0A2J7PME2</accession>
<dbReference type="Proteomes" id="UP000235965">
    <property type="component" value="Unassembled WGS sequence"/>
</dbReference>
<name>A0A2J7PME2_9NEOP</name>
<gene>
    <name evidence="1" type="ORF">B7P43_G17368</name>
</gene>
<dbReference type="AlphaFoldDB" id="A0A2J7PME2"/>
<protein>
    <submittedName>
        <fullName evidence="1">Uncharacterized protein</fullName>
    </submittedName>
</protein>
<organism evidence="1 2">
    <name type="scientific">Cryptotermes secundus</name>
    <dbReference type="NCBI Taxonomy" id="105785"/>
    <lineage>
        <taxon>Eukaryota</taxon>
        <taxon>Metazoa</taxon>
        <taxon>Ecdysozoa</taxon>
        <taxon>Arthropoda</taxon>
        <taxon>Hexapoda</taxon>
        <taxon>Insecta</taxon>
        <taxon>Pterygota</taxon>
        <taxon>Neoptera</taxon>
        <taxon>Polyneoptera</taxon>
        <taxon>Dictyoptera</taxon>
        <taxon>Blattodea</taxon>
        <taxon>Blattoidea</taxon>
        <taxon>Termitoidae</taxon>
        <taxon>Kalotermitidae</taxon>
        <taxon>Cryptotermitinae</taxon>
        <taxon>Cryptotermes</taxon>
    </lineage>
</organism>
<proteinExistence type="predicted"/>